<dbReference type="SUPFAM" id="SSF53686">
    <property type="entry name" value="Tryptophan synthase beta subunit-like PLP-dependent enzymes"/>
    <property type="match status" value="1"/>
</dbReference>
<dbReference type="EMBL" id="WSRP01000026">
    <property type="protein sequence ID" value="MVX57288.1"/>
    <property type="molecule type" value="Genomic_DNA"/>
</dbReference>
<dbReference type="InterPro" id="IPR036052">
    <property type="entry name" value="TrpB-like_PALP_sf"/>
</dbReference>
<evidence type="ECO:0000256" key="3">
    <source>
        <dbReference type="ARBA" id="ARBA00018679"/>
    </source>
</evidence>
<comment type="catalytic activity">
    <reaction evidence="8">
        <text>O-phospho-L-homoserine + H2O = L-threonine + phosphate</text>
        <dbReference type="Rhea" id="RHEA:10840"/>
        <dbReference type="ChEBI" id="CHEBI:15377"/>
        <dbReference type="ChEBI" id="CHEBI:43474"/>
        <dbReference type="ChEBI" id="CHEBI:57590"/>
        <dbReference type="ChEBI" id="CHEBI:57926"/>
        <dbReference type="EC" id="4.2.3.1"/>
    </reaction>
</comment>
<keyword evidence="4" id="KW-0028">Amino-acid biosynthesis</keyword>
<evidence type="ECO:0000256" key="4">
    <source>
        <dbReference type="ARBA" id="ARBA00022605"/>
    </source>
</evidence>
<comment type="caution">
    <text evidence="12">The sequence shown here is derived from an EMBL/GenBank/DDBJ whole genome shotgun (WGS) entry which is preliminary data.</text>
</comment>
<evidence type="ECO:0000256" key="2">
    <source>
        <dbReference type="ARBA" id="ARBA00005517"/>
    </source>
</evidence>
<evidence type="ECO:0000256" key="10">
    <source>
        <dbReference type="PIRSR" id="PIRSR604450-51"/>
    </source>
</evidence>
<dbReference type="PROSITE" id="PS00165">
    <property type="entry name" value="DEHYDRATASE_SER_THR"/>
    <property type="match status" value="1"/>
</dbReference>
<proteinExistence type="inferred from homology"/>
<dbReference type="CDD" id="cd01560">
    <property type="entry name" value="Thr-synth_2"/>
    <property type="match status" value="1"/>
</dbReference>
<comment type="pathway">
    <text evidence="7">Amino-acid biosynthesis.</text>
</comment>
<dbReference type="GO" id="GO:0009088">
    <property type="term" value="P:threonine biosynthetic process"/>
    <property type="evidence" value="ECO:0007669"/>
    <property type="project" value="UniProtKB-UniRule"/>
</dbReference>
<keyword evidence="6 12" id="KW-0456">Lyase</keyword>
<dbReference type="EC" id="4.2.3.1" evidence="9"/>
<comment type="cofactor">
    <cofactor evidence="1 10">
        <name>pyridoxal 5'-phosphate</name>
        <dbReference type="ChEBI" id="CHEBI:597326"/>
    </cofactor>
</comment>
<dbReference type="Pfam" id="PF14821">
    <property type="entry name" value="Thr_synth_N"/>
    <property type="match status" value="1"/>
</dbReference>
<dbReference type="PANTHER" id="PTHR42690:SF1">
    <property type="entry name" value="THREONINE SYNTHASE-LIKE 2"/>
    <property type="match status" value="1"/>
</dbReference>
<accession>A0A6L6YKR9</accession>
<dbReference type="NCBIfam" id="TIGR00260">
    <property type="entry name" value="thrC"/>
    <property type="match status" value="1"/>
</dbReference>
<evidence type="ECO:0000256" key="6">
    <source>
        <dbReference type="ARBA" id="ARBA00023239"/>
    </source>
</evidence>
<evidence type="ECO:0000256" key="5">
    <source>
        <dbReference type="ARBA" id="ARBA00022898"/>
    </source>
</evidence>
<protein>
    <recommendedName>
        <fullName evidence="3 9">Threonine synthase</fullName>
        <ecNumber evidence="9">4.2.3.1</ecNumber>
    </recommendedName>
</protein>
<keyword evidence="13" id="KW-1185">Reference proteome</keyword>
<comment type="similarity">
    <text evidence="2">Belongs to the threonine synthase family.</text>
</comment>
<gene>
    <name evidence="12" type="ORF">E5987_08745</name>
</gene>
<dbReference type="OrthoDB" id="9763107at2"/>
<dbReference type="PANTHER" id="PTHR42690">
    <property type="entry name" value="THREONINE SYNTHASE FAMILY MEMBER"/>
    <property type="match status" value="1"/>
</dbReference>
<dbReference type="Pfam" id="PF24857">
    <property type="entry name" value="THR4_C"/>
    <property type="match status" value="1"/>
</dbReference>
<keyword evidence="5 10" id="KW-0663">Pyridoxal phosphate</keyword>
<name>A0A6L6YKR9_9BURK</name>
<dbReference type="InterPro" id="IPR029144">
    <property type="entry name" value="Thr_synth_N"/>
</dbReference>
<evidence type="ECO:0000313" key="13">
    <source>
        <dbReference type="Proteomes" id="UP000472580"/>
    </source>
</evidence>
<reference evidence="12 13" key="1">
    <citation type="submission" date="2019-12" db="EMBL/GenBank/DDBJ databases">
        <title>Microbes associate with the intestines of laboratory mice.</title>
        <authorList>
            <person name="Navarre W."/>
            <person name="Wong E."/>
        </authorList>
    </citation>
    <scope>NUCLEOTIDE SEQUENCE [LARGE SCALE GENOMIC DNA]</scope>
    <source>
        <strain evidence="12 13">NM82_D38</strain>
    </source>
</reference>
<dbReference type="UniPathway" id="UPA00050">
    <property type="reaction ID" value="UER00065"/>
</dbReference>
<evidence type="ECO:0000256" key="7">
    <source>
        <dbReference type="ARBA" id="ARBA00029440"/>
    </source>
</evidence>
<dbReference type="Gene3D" id="3.40.50.1100">
    <property type="match status" value="2"/>
</dbReference>
<dbReference type="RefSeq" id="WP_160335712.1">
    <property type="nucleotide sequence ID" value="NZ_CALPCV010000024.1"/>
</dbReference>
<dbReference type="InterPro" id="IPR004450">
    <property type="entry name" value="Thr_synthase-like"/>
</dbReference>
<evidence type="ECO:0000313" key="12">
    <source>
        <dbReference type="EMBL" id="MVX57288.1"/>
    </source>
</evidence>
<dbReference type="Proteomes" id="UP000472580">
    <property type="component" value="Unassembled WGS sequence"/>
</dbReference>
<dbReference type="InterPro" id="IPR051166">
    <property type="entry name" value="Threonine_Synthase"/>
</dbReference>
<evidence type="ECO:0000256" key="1">
    <source>
        <dbReference type="ARBA" id="ARBA00001933"/>
    </source>
</evidence>
<dbReference type="AlphaFoldDB" id="A0A6L6YKR9"/>
<dbReference type="InterPro" id="IPR037158">
    <property type="entry name" value="Thr_synth_N_sf"/>
</dbReference>
<sequence>MQYVSTRGGVPAATYSEIVLQGLAKDGGLFVPKEYPQVSRETLESWRGLNYAQLATAVTSLFAKDMNRSTIAHLCESTYTSEVYCHGREGTDFSKIVPLVWLEKDLAILELSNGPTLAFKDMAMQYLGALFEYILSRKESRLNILGATSGDTGSAAEYAMRGRKGIQVFMLSPAGRMSAFQKAQMYSIEDKNIFNIAVRGSFDDAQDVVKAVSRDLDFKAEHHIGAVNSINWARIAAQVVYYFSAWLQATESPDEEVAFSVPSGNFGDILAGWIAKNMGLPVKQLIVATNENDVLYEFFRSGRYRVRDSAHTFVTSSPSMDISKASNFERYIYDICGKNPNRVTELWDELGQKGEFLLDSDEWNRVKESGFTAARSTHADRIRRIRETWEKHQFLVDPHTADGLNAAEQMRLPGVKTICLETALPAKFAATIKEAVGFEPPIPAGYEALLSLPQRVTEMDPNVEEIKAFLSSRDRDAE</sequence>
<feature type="modified residue" description="N6-(pyridoxal phosphate)lysine" evidence="10">
    <location>
        <position position="120"/>
    </location>
</feature>
<dbReference type="GO" id="GO:0004795">
    <property type="term" value="F:threonine synthase activity"/>
    <property type="evidence" value="ECO:0007669"/>
    <property type="project" value="UniProtKB-UniRule"/>
</dbReference>
<evidence type="ECO:0000256" key="8">
    <source>
        <dbReference type="ARBA" id="ARBA00049144"/>
    </source>
</evidence>
<organism evidence="12 13">
    <name type="scientific">Parasutterella muris</name>
    <dbReference type="NCBI Taxonomy" id="2565572"/>
    <lineage>
        <taxon>Bacteria</taxon>
        <taxon>Pseudomonadati</taxon>
        <taxon>Pseudomonadota</taxon>
        <taxon>Betaproteobacteria</taxon>
        <taxon>Burkholderiales</taxon>
        <taxon>Sutterellaceae</taxon>
        <taxon>Parasutterella</taxon>
    </lineage>
</organism>
<dbReference type="GO" id="GO:0030170">
    <property type="term" value="F:pyridoxal phosphate binding"/>
    <property type="evidence" value="ECO:0007669"/>
    <property type="project" value="InterPro"/>
</dbReference>
<dbReference type="Gene3D" id="3.90.1380.10">
    <property type="entry name" value="Threonine synthase, N-terminal domain"/>
    <property type="match status" value="1"/>
</dbReference>
<evidence type="ECO:0000259" key="11">
    <source>
        <dbReference type="Pfam" id="PF14821"/>
    </source>
</evidence>
<evidence type="ECO:0000256" key="9">
    <source>
        <dbReference type="NCBIfam" id="TIGR00260"/>
    </source>
</evidence>
<feature type="domain" description="Threonine synthase N-terminal" evidence="11">
    <location>
        <begin position="2"/>
        <end position="79"/>
    </location>
</feature>
<dbReference type="InterPro" id="IPR000634">
    <property type="entry name" value="Ser/Thr_deHydtase_PyrdxlP-BS"/>
</dbReference>